<dbReference type="EMBL" id="MN740697">
    <property type="protein sequence ID" value="QHU08464.1"/>
    <property type="molecule type" value="Genomic_DNA"/>
</dbReference>
<proteinExistence type="predicted"/>
<dbReference type="AlphaFoldDB" id="A0A6C0JXK3"/>
<name>A0A6C0JXK3_9ZZZZ</name>
<accession>A0A6C0JXK3</accession>
<evidence type="ECO:0000313" key="1">
    <source>
        <dbReference type="EMBL" id="QHU08464.1"/>
    </source>
</evidence>
<reference evidence="1" key="1">
    <citation type="journal article" date="2020" name="Nature">
        <title>Giant virus diversity and host interactions through global metagenomics.</title>
        <authorList>
            <person name="Schulz F."/>
            <person name="Roux S."/>
            <person name="Paez-Espino D."/>
            <person name="Jungbluth S."/>
            <person name="Walsh D.A."/>
            <person name="Denef V.J."/>
            <person name="McMahon K.D."/>
            <person name="Konstantinidis K.T."/>
            <person name="Eloe-Fadrosh E.A."/>
            <person name="Kyrpides N.C."/>
            <person name="Woyke T."/>
        </authorList>
    </citation>
    <scope>NUCLEOTIDE SEQUENCE</scope>
    <source>
        <strain evidence="1">GVMAG-S-1062768-28</strain>
    </source>
</reference>
<sequence length="73" mass="9031">MLYLWIHKKLMNKNPCVNSYIDFCICKNSDINVCFYTYFFSYHIINRKNILKKMKNALNKYIFMNRDVVFRVF</sequence>
<protein>
    <submittedName>
        <fullName evidence="1">Uncharacterized protein</fullName>
    </submittedName>
</protein>
<organism evidence="1">
    <name type="scientific">viral metagenome</name>
    <dbReference type="NCBI Taxonomy" id="1070528"/>
    <lineage>
        <taxon>unclassified sequences</taxon>
        <taxon>metagenomes</taxon>
        <taxon>organismal metagenomes</taxon>
    </lineage>
</organism>